<dbReference type="RefSeq" id="WP_045829013.1">
    <property type="nucleotide sequence ID" value="NZ_JZRB01000015.1"/>
</dbReference>
<dbReference type="SUPFAM" id="SSF159501">
    <property type="entry name" value="EreA/ChaN-like"/>
    <property type="match status" value="1"/>
</dbReference>
<dbReference type="OrthoDB" id="1409169at2"/>
<feature type="chain" id="PRO_5002463342" description="Haem-binding uptake Tiki superfamily ChaN domain-containing protein" evidence="1">
    <location>
        <begin position="22"/>
        <end position="258"/>
    </location>
</feature>
<evidence type="ECO:0000256" key="1">
    <source>
        <dbReference type="SAM" id="SignalP"/>
    </source>
</evidence>
<reference evidence="2 3" key="1">
    <citation type="submission" date="2015-03" db="EMBL/GenBank/DDBJ databases">
        <title>Draft genome sequence of Luteibacter yeojuensis strain SU11.</title>
        <authorList>
            <person name="Sulaiman J."/>
            <person name="Priya K."/>
            <person name="Chan K.-G."/>
        </authorList>
    </citation>
    <scope>NUCLEOTIDE SEQUENCE [LARGE SCALE GENOMIC DNA]</scope>
    <source>
        <strain evidence="2 3">SU11</strain>
    </source>
</reference>
<dbReference type="PATRIC" id="fig|345309.4.peg.781"/>
<name>A0A0F3KWV7_9GAMM</name>
<dbReference type="EMBL" id="JZRB01000015">
    <property type="protein sequence ID" value="KJV35462.1"/>
    <property type="molecule type" value="Genomic_DNA"/>
</dbReference>
<feature type="signal peptide" evidence="1">
    <location>
        <begin position="1"/>
        <end position="21"/>
    </location>
</feature>
<gene>
    <name evidence="2" type="ORF">VI08_07835</name>
</gene>
<dbReference type="AlphaFoldDB" id="A0A0F3KWV7"/>
<proteinExistence type="predicted"/>
<organism evidence="2 3">
    <name type="scientific">Luteibacter yeojuensis</name>
    <dbReference type="NCBI Taxonomy" id="345309"/>
    <lineage>
        <taxon>Bacteria</taxon>
        <taxon>Pseudomonadati</taxon>
        <taxon>Pseudomonadota</taxon>
        <taxon>Gammaproteobacteria</taxon>
        <taxon>Lysobacterales</taxon>
        <taxon>Rhodanobacteraceae</taxon>
        <taxon>Luteibacter</taxon>
    </lineage>
</organism>
<keyword evidence="1" id="KW-0732">Signal</keyword>
<keyword evidence="3" id="KW-1185">Reference proteome</keyword>
<dbReference type="Proteomes" id="UP000033651">
    <property type="component" value="Unassembled WGS sequence"/>
</dbReference>
<sequence length="258" mass="27192">MRATRWALTLLAGFSANAAHAACPDKPTLDTLTKMGSVFIGEEHGTNESPAFVRCVVEHDIASGMHPTVALEQSSTSRDLASDDWLGTDGRHSKAMAALVVWLLAREKAGAVKLHWLDDYTKSGDTRDHDMGESLVPLLAEGPVIAYAGNVHAQKSQRMMQGYDVKPAGEYAGAAMVHVLLAPSGPGSAWNCIGTCGVHTQKGGVFSAKPGTLVPAASLGRDFLLGYDYVYSIASFTASPPSRQATHTPATAPATPHP</sequence>
<evidence type="ECO:0000313" key="3">
    <source>
        <dbReference type="Proteomes" id="UP000033651"/>
    </source>
</evidence>
<evidence type="ECO:0008006" key="4">
    <source>
        <dbReference type="Google" id="ProtNLM"/>
    </source>
</evidence>
<protein>
    <recommendedName>
        <fullName evidence="4">Haem-binding uptake Tiki superfamily ChaN domain-containing protein</fullName>
    </recommendedName>
</protein>
<accession>A0A0F3KWV7</accession>
<evidence type="ECO:0000313" key="2">
    <source>
        <dbReference type="EMBL" id="KJV35462.1"/>
    </source>
</evidence>
<comment type="caution">
    <text evidence="2">The sequence shown here is derived from an EMBL/GenBank/DDBJ whole genome shotgun (WGS) entry which is preliminary data.</text>
</comment>